<evidence type="ECO:0000313" key="1">
    <source>
        <dbReference type="EnsemblPlants" id="Bo2g013160.1"/>
    </source>
</evidence>
<dbReference type="Proteomes" id="UP000032141">
    <property type="component" value="Chromosome C2"/>
</dbReference>
<protein>
    <submittedName>
        <fullName evidence="1">Uncharacterized protein</fullName>
    </submittedName>
</protein>
<sequence>MSLCLSSSSNRRFRHPSLNLRVSPYSVIHGFIPVGRANHYMSSLKVGYIVKVDRFEVARLFDNFQVIANTNLKLPDMVGKIRYVQGSDLSKETTRVVIRLLIDL</sequence>
<evidence type="ECO:0000313" key="2">
    <source>
        <dbReference type="Proteomes" id="UP000032141"/>
    </source>
</evidence>
<dbReference type="HOGENOM" id="CLU_019382_5_1_1"/>
<proteinExistence type="predicted"/>
<organism evidence="1 2">
    <name type="scientific">Brassica oleracea var. oleracea</name>
    <dbReference type="NCBI Taxonomy" id="109376"/>
    <lineage>
        <taxon>Eukaryota</taxon>
        <taxon>Viridiplantae</taxon>
        <taxon>Streptophyta</taxon>
        <taxon>Embryophyta</taxon>
        <taxon>Tracheophyta</taxon>
        <taxon>Spermatophyta</taxon>
        <taxon>Magnoliopsida</taxon>
        <taxon>eudicotyledons</taxon>
        <taxon>Gunneridae</taxon>
        <taxon>Pentapetalae</taxon>
        <taxon>rosids</taxon>
        <taxon>malvids</taxon>
        <taxon>Brassicales</taxon>
        <taxon>Brassicaceae</taxon>
        <taxon>Brassiceae</taxon>
        <taxon>Brassica</taxon>
    </lineage>
</organism>
<keyword evidence="2" id="KW-1185">Reference proteome</keyword>
<reference evidence="1 2" key="1">
    <citation type="journal article" date="2014" name="Genome Biol.">
        <title>Transcriptome and methylome profiling reveals relics of genome dominance in the mesopolyploid Brassica oleracea.</title>
        <authorList>
            <person name="Parkin I.A."/>
            <person name="Koh C."/>
            <person name="Tang H."/>
            <person name="Robinson S.J."/>
            <person name="Kagale S."/>
            <person name="Clarke W.E."/>
            <person name="Town C.D."/>
            <person name="Nixon J."/>
            <person name="Krishnakumar V."/>
            <person name="Bidwell S.L."/>
            <person name="Denoeud F."/>
            <person name="Belcram H."/>
            <person name="Links M.G."/>
            <person name="Just J."/>
            <person name="Clarke C."/>
            <person name="Bender T."/>
            <person name="Huebert T."/>
            <person name="Mason A.S."/>
            <person name="Pires J.C."/>
            <person name="Barker G."/>
            <person name="Moore J."/>
            <person name="Walley P.G."/>
            <person name="Manoli S."/>
            <person name="Batley J."/>
            <person name="Edwards D."/>
            <person name="Nelson M.N."/>
            <person name="Wang X."/>
            <person name="Paterson A.H."/>
            <person name="King G."/>
            <person name="Bancroft I."/>
            <person name="Chalhoub B."/>
            <person name="Sharpe A.G."/>
        </authorList>
    </citation>
    <scope>NUCLEOTIDE SEQUENCE</scope>
    <source>
        <strain evidence="1 2">cv. TO1000</strain>
    </source>
</reference>
<reference evidence="1" key="2">
    <citation type="submission" date="2015-03" db="UniProtKB">
        <authorList>
            <consortium name="EnsemblPlants"/>
        </authorList>
    </citation>
    <scope>IDENTIFICATION</scope>
</reference>
<name>A0A0D3AJD3_BRAOL</name>
<dbReference type="EnsemblPlants" id="Bo2g013160.1">
    <property type="protein sequence ID" value="Bo2g013160.1"/>
    <property type="gene ID" value="Bo2g013160"/>
</dbReference>
<dbReference type="AlphaFoldDB" id="A0A0D3AJD3"/>
<dbReference type="Gramene" id="Bo2g013160.1">
    <property type="protein sequence ID" value="Bo2g013160.1"/>
    <property type="gene ID" value="Bo2g013160"/>
</dbReference>
<accession>A0A0D3AJD3</accession>